<evidence type="ECO:0000313" key="2">
    <source>
        <dbReference type="Proteomes" id="UP000242715"/>
    </source>
</evidence>
<dbReference type="AlphaFoldDB" id="A0A2Z6LL74"/>
<accession>A0A2Z6LL74</accession>
<reference evidence="2" key="1">
    <citation type="journal article" date="2017" name="Front. Plant Sci.">
        <title>Climate Clever Clovers: New Paradigm to Reduce the Environmental Footprint of Ruminants by Breeding Low Methanogenic Forages Utilizing Haplotype Variation.</title>
        <authorList>
            <person name="Kaur P."/>
            <person name="Appels R."/>
            <person name="Bayer P.E."/>
            <person name="Keeble-Gagnere G."/>
            <person name="Wang J."/>
            <person name="Hirakawa H."/>
            <person name="Shirasawa K."/>
            <person name="Vercoe P."/>
            <person name="Stefanova K."/>
            <person name="Durmic Z."/>
            <person name="Nichols P."/>
            <person name="Revell C."/>
            <person name="Isobe S.N."/>
            <person name="Edwards D."/>
            <person name="Erskine W."/>
        </authorList>
    </citation>
    <scope>NUCLEOTIDE SEQUENCE [LARGE SCALE GENOMIC DNA]</scope>
    <source>
        <strain evidence="2">cv. Daliak</strain>
    </source>
</reference>
<name>A0A2Z6LL74_TRISU</name>
<sequence length="72" mass="8659">MNTPVIERMMRVNRKTEMDYLGLYKSVKFLTALNRIQNKTWMFPSNMELHIHHKTSQDLVAVQHHTIQHKIK</sequence>
<dbReference type="EMBL" id="DF973140">
    <property type="protein sequence ID" value="GAU13766.1"/>
    <property type="molecule type" value="Genomic_DNA"/>
</dbReference>
<evidence type="ECO:0000313" key="1">
    <source>
        <dbReference type="EMBL" id="GAU13766.1"/>
    </source>
</evidence>
<dbReference type="Proteomes" id="UP000242715">
    <property type="component" value="Unassembled WGS sequence"/>
</dbReference>
<gene>
    <name evidence="1" type="ORF">TSUD_82750</name>
</gene>
<organism evidence="1 2">
    <name type="scientific">Trifolium subterraneum</name>
    <name type="common">Subterranean clover</name>
    <dbReference type="NCBI Taxonomy" id="3900"/>
    <lineage>
        <taxon>Eukaryota</taxon>
        <taxon>Viridiplantae</taxon>
        <taxon>Streptophyta</taxon>
        <taxon>Embryophyta</taxon>
        <taxon>Tracheophyta</taxon>
        <taxon>Spermatophyta</taxon>
        <taxon>Magnoliopsida</taxon>
        <taxon>eudicotyledons</taxon>
        <taxon>Gunneridae</taxon>
        <taxon>Pentapetalae</taxon>
        <taxon>rosids</taxon>
        <taxon>fabids</taxon>
        <taxon>Fabales</taxon>
        <taxon>Fabaceae</taxon>
        <taxon>Papilionoideae</taxon>
        <taxon>50 kb inversion clade</taxon>
        <taxon>NPAAA clade</taxon>
        <taxon>Hologalegina</taxon>
        <taxon>IRL clade</taxon>
        <taxon>Trifolieae</taxon>
        <taxon>Trifolium</taxon>
    </lineage>
</organism>
<protein>
    <submittedName>
        <fullName evidence="1">Uncharacterized protein</fullName>
    </submittedName>
</protein>
<keyword evidence="2" id="KW-1185">Reference proteome</keyword>
<proteinExistence type="predicted"/>